<dbReference type="KEGG" id="spap:H3Z74_23050"/>
<proteinExistence type="predicted"/>
<accession>A0A7H0LIH7</accession>
<dbReference type="Proteomes" id="UP000516148">
    <property type="component" value="Chromosome"/>
</dbReference>
<name>A0A7H0LIH7_9SPHN</name>
<protein>
    <submittedName>
        <fullName evidence="2">Extensin family protein</fullName>
    </submittedName>
</protein>
<keyword evidence="3" id="KW-1185">Reference proteome</keyword>
<gene>
    <name evidence="2" type="ORF">H3Z74_23050</name>
</gene>
<dbReference type="AlphaFoldDB" id="A0A7H0LIH7"/>
<sequence length="253" mass="27352">MAPGVNRTFRTAQRQGRGPPLDLCRAGVIPGRVNRALILLVPLLLSGCLFGGGDDNRPAPRRSAKPARVEVPTSRETRACYADLARDNIQFTPLPDRDFGGGCTMVGTVQLNDIGVPVSGIKGMRCGLARAFTGWARNGVAPAARQMLGSDLVRIETYGTYACRKIVGSAGSGNRLSGHATANAVDISAFVLRDGRRISIEHSWRSEDRNVQAFLRTVRASACKRIGTVLSPDYNAAHYNHLHLEDDHASFCR</sequence>
<dbReference type="InterPro" id="IPR009683">
    <property type="entry name" value="Extensin-like_C"/>
</dbReference>
<dbReference type="EMBL" id="CP061038">
    <property type="protein sequence ID" value="QNQ09480.1"/>
    <property type="molecule type" value="Genomic_DNA"/>
</dbReference>
<evidence type="ECO:0000313" key="2">
    <source>
        <dbReference type="EMBL" id="QNQ09480.1"/>
    </source>
</evidence>
<evidence type="ECO:0000313" key="3">
    <source>
        <dbReference type="Proteomes" id="UP000516148"/>
    </source>
</evidence>
<evidence type="ECO:0000259" key="1">
    <source>
        <dbReference type="Pfam" id="PF06904"/>
    </source>
</evidence>
<organism evidence="2 3">
    <name type="scientific">Sphingomonas alpina</name>
    <dbReference type="NCBI Taxonomy" id="653931"/>
    <lineage>
        <taxon>Bacteria</taxon>
        <taxon>Pseudomonadati</taxon>
        <taxon>Pseudomonadota</taxon>
        <taxon>Alphaproteobacteria</taxon>
        <taxon>Sphingomonadales</taxon>
        <taxon>Sphingomonadaceae</taxon>
        <taxon>Sphingomonas</taxon>
    </lineage>
</organism>
<dbReference type="Pfam" id="PF06904">
    <property type="entry name" value="Extensin-like_C"/>
    <property type="match status" value="1"/>
</dbReference>
<reference evidence="2 3" key="1">
    <citation type="submission" date="2020-09" db="EMBL/GenBank/DDBJ databases">
        <title>Sphingomonas sp., a new species isolated from pork steak.</title>
        <authorList>
            <person name="Heidler von Heilborn D."/>
        </authorList>
    </citation>
    <scope>NUCLEOTIDE SEQUENCE [LARGE SCALE GENOMIC DNA]</scope>
    <source>
        <strain evidence="3">S8-3T</strain>
    </source>
</reference>
<feature type="domain" description="Extensin-like C-terminal" evidence="1">
    <location>
        <begin position="79"/>
        <end position="253"/>
    </location>
</feature>